<dbReference type="Proteomes" id="UP001147830">
    <property type="component" value="Unassembled WGS sequence"/>
</dbReference>
<feature type="transmembrane region" description="Helical" evidence="6">
    <location>
        <begin position="175"/>
        <end position="193"/>
    </location>
</feature>
<dbReference type="Gene3D" id="1.10.3730.20">
    <property type="match status" value="1"/>
</dbReference>
<organism evidence="8 9">
    <name type="scientific">Thalassolituus pacificus</name>
    <dbReference type="NCBI Taxonomy" id="2975440"/>
    <lineage>
        <taxon>Bacteria</taxon>
        <taxon>Pseudomonadati</taxon>
        <taxon>Pseudomonadota</taxon>
        <taxon>Gammaproteobacteria</taxon>
        <taxon>Oceanospirillales</taxon>
        <taxon>Oceanospirillaceae</taxon>
        <taxon>Thalassolituus</taxon>
    </lineage>
</organism>
<evidence type="ECO:0000256" key="5">
    <source>
        <dbReference type="ARBA" id="ARBA00023136"/>
    </source>
</evidence>
<dbReference type="GO" id="GO:0005886">
    <property type="term" value="C:plasma membrane"/>
    <property type="evidence" value="ECO:0007669"/>
    <property type="project" value="UniProtKB-SubCell"/>
</dbReference>
<proteinExistence type="predicted"/>
<dbReference type="RefSeq" id="WP_260975238.1">
    <property type="nucleotide sequence ID" value="NZ_JAOANI010000012.1"/>
</dbReference>
<dbReference type="AlphaFoldDB" id="A0A9X3AG60"/>
<feature type="transmembrane region" description="Helical" evidence="6">
    <location>
        <begin position="237"/>
        <end position="257"/>
    </location>
</feature>
<dbReference type="SUPFAM" id="SSF103481">
    <property type="entry name" value="Multidrug resistance efflux transporter EmrE"/>
    <property type="match status" value="2"/>
</dbReference>
<dbReference type="InterPro" id="IPR051258">
    <property type="entry name" value="Diverse_Substrate_Transporter"/>
</dbReference>
<keyword evidence="2" id="KW-1003">Cell membrane</keyword>
<dbReference type="Pfam" id="PF00892">
    <property type="entry name" value="EamA"/>
    <property type="match status" value="2"/>
</dbReference>
<keyword evidence="5 6" id="KW-0472">Membrane</keyword>
<reference evidence="8" key="2">
    <citation type="submission" date="2022-08" db="EMBL/GenBank/DDBJ databases">
        <authorList>
            <person name="Dong C."/>
        </authorList>
    </citation>
    <scope>NUCLEOTIDE SEQUENCE</scope>
    <source>
        <strain evidence="8">59MF3M-4</strain>
    </source>
</reference>
<evidence type="ECO:0000313" key="9">
    <source>
        <dbReference type="Proteomes" id="UP001147830"/>
    </source>
</evidence>
<feature type="transmembrane region" description="Helical" evidence="6">
    <location>
        <begin position="59"/>
        <end position="77"/>
    </location>
</feature>
<evidence type="ECO:0000256" key="2">
    <source>
        <dbReference type="ARBA" id="ARBA00022475"/>
    </source>
</evidence>
<evidence type="ECO:0000313" key="8">
    <source>
        <dbReference type="EMBL" id="MCT7358321.1"/>
    </source>
</evidence>
<evidence type="ECO:0000256" key="6">
    <source>
        <dbReference type="SAM" id="Phobius"/>
    </source>
</evidence>
<feature type="transmembrane region" description="Helical" evidence="6">
    <location>
        <begin position="205"/>
        <end position="225"/>
    </location>
</feature>
<accession>A0A9X3AG60</accession>
<dbReference type="EMBL" id="JAOANI010000012">
    <property type="protein sequence ID" value="MCT7358321.1"/>
    <property type="molecule type" value="Genomic_DNA"/>
</dbReference>
<gene>
    <name evidence="8" type="ORF">NYR02_04710</name>
</gene>
<sequence>MAATEPATPSPTAAPANSMENPARFGLMLALCAAFLFSTKPIIIKWLYELGMTALPLMWLRMMLAMPVYVVVGWLAWKRLPLKLTALQLLKAAGTGLLGYWLASYLDLRGLEYVSAQLERLMLYAYPTLVIILGALFFGQTFQRHHIVALILTYIGLILVYGQDLQFATDHIATTKGTLLILASALSFSLYILFSKNAIGNMGSLLFTSIAMGSAALATMLHYGISYGVSLPEMDSTRWLGTIVLAIFATVVPSFLVSEAIKRIGPAKTSVSGTIGPVATTLMAIVFLGEPFGWLTAAGMALVMLGVSRLQR</sequence>
<evidence type="ECO:0000256" key="3">
    <source>
        <dbReference type="ARBA" id="ARBA00022692"/>
    </source>
</evidence>
<dbReference type="PANTHER" id="PTHR42920">
    <property type="entry name" value="OS03G0707200 PROTEIN-RELATED"/>
    <property type="match status" value="1"/>
</dbReference>
<dbReference type="InterPro" id="IPR000620">
    <property type="entry name" value="EamA_dom"/>
</dbReference>
<feature type="transmembrane region" description="Helical" evidence="6">
    <location>
        <begin position="123"/>
        <end position="139"/>
    </location>
</feature>
<protein>
    <submittedName>
        <fullName evidence="8">DMT family transporter</fullName>
    </submittedName>
</protein>
<feature type="transmembrane region" description="Helical" evidence="6">
    <location>
        <begin position="25"/>
        <end position="47"/>
    </location>
</feature>
<name>A0A9X3AG60_9GAMM</name>
<comment type="caution">
    <text evidence="8">The sequence shown here is derived from an EMBL/GenBank/DDBJ whole genome shotgun (WGS) entry which is preliminary data.</text>
</comment>
<evidence type="ECO:0000259" key="7">
    <source>
        <dbReference type="Pfam" id="PF00892"/>
    </source>
</evidence>
<feature type="domain" description="EamA" evidence="7">
    <location>
        <begin position="25"/>
        <end position="161"/>
    </location>
</feature>
<dbReference type="InterPro" id="IPR037185">
    <property type="entry name" value="EmrE-like"/>
</dbReference>
<dbReference type="PANTHER" id="PTHR42920:SF5">
    <property type="entry name" value="EAMA DOMAIN-CONTAINING PROTEIN"/>
    <property type="match status" value="1"/>
</dbReference>
<feature type="domain" description="EamA" evidence="7">
    <location>
        <begin position="176"/>
        <end position="307"/>
    </location>
</feature>
<keyword evidence="3 6" id="KW-0812">Transmembrane</keyword>
<comment type="subcellular location">
    <subcellularLocation>
        <location evidence="1">Cell membrane</location>
        <topology evidence="1">Multi-pass membrane protein</topology>
    </subcellularLocation>
</comment>
<keyword evidence="9" id="KW-1185">Reference proteome</keyword>
<keyword evidence="4 6" id="KW-1133">Transmembrane helix</keyword>
<feature type="transmembrane region" description="Helical" evidence="6">
    <location>
        <begin position="146"/>
        <end position="163"/>
    </location>
</feature>
<feature type="transmembrane region" description="Helical" evidence="6">
    <location>
        <begin position="84"/>
        <end position="103"/>
    </location>
</feature>
<reference evidence="8" key="1">
    <citation type="journal article" date="2022" name="Front. Microbiol.">
        <title>Genome-based taxonomic rearrangement of Oceanobacter-related bacteria including the description of Thalassolituus hydrocarbonoclasticus sp. nov. and Thalassolituus pacificus sp. nov. and emended description of the genus Thalassolituus.</title>
        <authorList>
            <person name="Dong C."/>
            <person name="Wei L."/>
            <person name="Wang J."/>
            <person name="Lai Q."/>
            <person name="Huang Z."/>
            <person name="Shao Z."/>
        </authorList>
    </citation>
    <scope>NUCLEOTIDE SEQUENCE</scope>
    <source>
        <strain evidence="8">59MF3M-4</strain>
    </source>
</reference>
<evidence type="ECO:0000256" key="4">
    <source>
        <dbReference type="ARBA" id="ARBA00022989"/>
    </source>
</evidence>
<evidence type="ECO:0000256" key="1">
    <source>
        <dbReference type="ARBA" id="ARBA00004651"/>
    </source>
</evidence>